<gene>
    <name evidence="3" type="primary">rpiA</name>
    <name evidence="4" type="ORF">AVDCRST_MAG01-01-1647</name>
</gene>
<name>A0A6J4PBR6_9ACTN</name>
<dbReference type="SUPFAM" id="SSF75445">
    <property type="entry name" value="D-ribose-5-phosphate isomerase (RpiA), lid domain"/>
    <property type="match status" value="1"/>
</dbReference>
<dbReference type="EC" id="5.3.1.6" evidence="3"/>
<proteinExistence type="inferred from homology"/>
<dbReference type="CDD" id="cd01398">
    <property type="entry name" value="RPI_A"/>
    <property type="match status" value="1"/>
</dbReference>
<dbReference type="InterPro" id="IPR050262">
    <property type="entry name" value="Ribose-5P_isomerase"/>
</dbReference>
<reference evidence="4" key="1">
    <citation type="submission" date="2020-02" db="EMBL/GenBank/DDBJ databases">
        <authorList>
            <person name="Meier V. D."/>
        </authorList>
    </citation>
    <scope>NUCLEOTIDE SEQUENCE</scope>
    <source>
        <strain evidence="4">AVDCRST_MAG01</strain>
    </source>
</reference>
<dbReference type="HAMAP" id="MF_00170">
    <property type="entry name" value="Rib_5P_isom_A"/>
    <property type="match status" value="1"/>
</dbReference>
<sequence>MKTRQERLRAAACAAVDARVEPGMVVGLGTGSTASWAVRRIGEKLASGELEDVRGIPTSETTAELARNVGIPLSSLAGSRPEITIDGADEVDPGLALIKGRGGALLREKIVAAAGDGLIVVVDDSKLVDSLGRGALPVEVEPFGWEATCKALSSLGCEPRLRPLEPDGERPFVTDGGHYTVDCLFPSIADPASLGTEIKLIPGALEHGLFVGLVRTAFVAREDGTAVMSAPAPQAG</sequence>
<dbReference type="UniPathway" id="UPA00115">
    <property type="reaction ID" value="UER00412"/>
</dbReference>
<evidence type="ECO:0000313" key="4">
    <source>
        <dbReference type="EMBL" id="CAA9411562.1"/>
    </source>
</evidence>
<comment type="similarity">
    <text evidence="3">Belongs to the ribose 5-phosphate isomerase family.</text>
</comment>
<protein>
    <recommendedName>
        <fullName evidence="3">Ribose-5-phosphate isomerase A</fullName>
        <ecNumber evidence="3">5.3.1.6</ecNumber>
    </recommendedName>
    <alternativeName>
        <fullName evidence="3">Phosphoriboisomerase A</fullName>
        <shortName evidence="3">PRI</shortName>
    </alternativeName>
</protein>
<dbReference type="NCBIfam" id="TIGR00021">
    <property type="entry name" value="rpiA"/>
    <property type="match status" value="1"/>
</dbReference>
<keyword evidence="2 3" id="KW-0413">Isomerase</keyword>
<dbReference type="InterPro" id="IPR004788">
    <property type="entry name" value="Ribose5P_isomerase_type_A"/>
</dbReference>
<evidence type="ECO:0000256" key="3">
    <source>
        <dbReference type="HAMAP-Rule" id="MF_00170"/>
    </source>
</evidence>
<dbReference type="AlphaFoldDB" id="A0A6J4PBR6"/>
<comment type="catalytic activity">
    <reaction evidence="1 3">
        <text>aldehydo-D-ribose 5-phosphate = D-ribulose 5-phosphate</text>
        <dbReference type="Rhea" id="RHEA:14657"/>
        <dbReference type="ChEBI" id="CHEBI:58121"/>
        <dbReference type="ChEBI" id="CHEBI:58273"/>
        <dbReference type="EC" id="5.3.1.6"/>
    </reaction>
</comment>
<comment type="function">
    <text evidence="3">Catalyzes the reversible conversion of ribose-5-phosphate to ribulose 5-phosphate.</text>
</comment>
<evidence type="ECO:0000256" key="1">
    <source>
        <dbReference type="ARBA" id="ARBA00001713"/>
    </source>
</evidence>
<accession>A0A6J4PBR6</accession>
<dbReference type="SUPFAM" id="SSF100950">
    <property type="entry name" value="NagB/RpiA/CoA transferase-like"/>
    <property type="match status" value="1"/>
</dbReference>
<dbReference type="GO" id="GO:0009052">
    <property type="term" value="P:pentose-phosphate shunt, non-oxidative branch"/>
    <property type="evidence" value="ECO:0007669"/>
    <property type="project" value="UniProtKB-UniRule"/>
</dbReference>
<feature type="binding site" evidence="3">
    <location>
        <begin position="30"/>
        <end position="33"/>
    </location>
    <ligand>
        <name>substrate</name>
    </ligand>
</feature>
<dbReference type="InterPro" id="IPR037171">
    <property type="entry name" value="NagB/RpiA_transferase-like"/>
</dbReference>
<dbReference type="Gene3D" id="3.40.50.1360">
    <property type="match status" value="1"/>
</dbReference>
<feature type="binding site" evidence="3">
    <location>
        <position position="126"/>
    </location>
    <ligand>
        <name>substrate</name>
    </ligand>
</feature>
<dbReference type="PANTHER" id="PTHR43748:SF3">
    <property type="entry name" value="RIBOSE-5-PHOSPHATE ISOMERASE 3, CHLOROPLASTIC-RELATED"/>
    <property type="match status" value="1"/>
</dbReference>
<dbReference type="Pfam" id="PF06026">
    <property type="entry name" value="Rib_5-P_isom_A"/>
    <property type="match status" value="1"/>
</dbReference>
<dbReference type="PANTHER" id="PTHR43748">
    <property type="entry name" value="RIBOSE-5-PHOSPHATE ISOMERASE 3, CHLOROPLASTIC-RELATED"/>
    <property type="match status" value="1"/>
</dbReference>
<organism evidence="4">
    <name type="scientific">uncultured Rubrobacteraceae bacterium</name>
    <dbReference type="NCBI Taxonomy" id="349277"/>
    <lineage>
        <taxon>Bacteria</taxon>
        <taxon>Bacillati</taxon>
        <taxon>Actinomycetota</taxon>
        <taxon>Rubrobacteria</taxon>
        <taxon>Rubrobacterales</taxon>
        <taxon>Rubrobacteraceae</taxon>
        <taxon>environmental samples</taxon>
    </lineage>
</organism>
<dbReference type="NCBIfam" id="NF001924">
    <property type="entry name" value="PRK00702.1"/>
    <property type="match status" value="1"/>
</dbReference>
<evidence type="ECO:0000256" key="2">
    <source>
        <dbReference type="ARBA" id="ARBA00023235"/>
    </source>
</evidence>
<dbReference type="EMBL" id="CADCUW010000246">
    <property type="protein sequence ID" value="CAA9411562.1"/>
    <property type="molecule type" value="Genomic_DNA"/>
</dbReference>
<dbReference type="FunFam" id="3.40.50.1360:FF:000001">
    <property type="entry name" value="Ribose-5-phosphate isomerase A"/>
    <property type="match status" value="1"/>
</dbReference>
<comment type="subunit">
    <text evidence="3">Homodimer.</text>
</comment>
<dbReference type="Gene3D" id="3.30.70.260">
    <property type="match status" value="1"/>
</dbReference>
<comment type="pathway">
    <text evidence="3">Carbohydrate degradation; pentose phosphate pathway; D-ribose 5-phosphate from D-ribulose 5-phosphate (non-oxidative stage): step 1/1.</text>
</comment>
<dbReference type="GO" id="GO:0004751">
    <property type="term" value="F:ribose-5-phosphate isomerase activity"/>
    <property type="evidence" value="ECO:0007669"/>
    <property type="project" value="UniProtKB-UniRule"/>
</dbReference>
<dbReference type="InterPro" id="IPR020672">
    <property type="entry name" value="Ribose5P_isomerase_typA_subgr"/>
</dbReference>
<feature type="active site" description="Proton acceptor" evidence="3">
    <location>
        <position position="108"/>
    </location>
</feature>
<feature type="binding site" evidence="3">
    <location>
        <begin position="99"/>
        <end position="102"/>
    </location>
    <ligand>
        <name>substrate</name>
    </ligand>
</feature>
<feature type="binding site" evidence="3">
    <location>
        <begin position="86"/>
        <end position="89"/>
    </location>
    <ligand>
        <name>substrate</name>
    </ligand>
</feature>